<dbReference type="EMBL" id="CP013690">
    <property type="protein sequence ID" value="ALU27785.1"/>
    <property type="molecule type" value="Genomic_DNA"/>
</dbReference>
<accession>A0A0S7EC06</accession>
<sequence length="419" mass="45531">MKKSIFSTKTIGALAMAGLFAFASCSSDDNSSSELTKPVEPTKTSYALLTATLGVQPFVGYLSNYDKMPEGDLDNIHKGSLQIKGNGMKAYGEWVFQRLQLGRVSSPDDGILRYSINADGSLSETGRITGMSSNFYVHDKTTGYYADIGRGLLKIQVFNPSTMQRTGEIDLSVVEDKKAEYQAVGSRFIASKDGKLYVDIITGSKDGQGSQMKDPAPGYIKLAVIDIATGKYEKTIQDNRISYVGYGGNANQMWTMGDDGALYMCSHGFGVNGATNGSAIVRIKKGTTEIDKDWIIKIDDYVKNTTVGSVGVKDGKLYTAWSDKAFSYTDILPNPNFTYYAFDKENIAAGPKAVEGAPKSTYAFQDAQAITTIDGKVYFRVVNNKDYNGYYVLGSDNVAKPAFNIGKGGQVWGLVKLEK</sequence>
<protein>
    <submittedName>
        <fullName evidence="1">Uncharacterized protein</fullName>
    </submittedName>
</protein>
<proteinExistence type="predicted"/>
<organism evidence="1 2">
    <name type="scientific">Myroides odoratimimus</name>
    <dbReference type="NCBI Taxonomy" id="76832"/>
    <lineage>
        <taxon>Bacteria</taxon>
        <taxon>Pseudomonadati</taxon>
        <taxon>Bacteroidota</taxon>
        <taxon>Flavobacteriia</taxon>
        <taxon>Flavobacteriales</taxon>
        <taxon>Flavobacteriaceae</taxon>
        <taxon>Myroides</taxon>
    </lineage>
</organism>
<dbReference type="eggNOG" id="COG3391">
    <property type="taxonomic scope" value="Bacteria"/>
</dbReference>
<dbReference type="Proteomes" id="UP000069030">
    <property type="component" value="Chromosome"/>
</dbReference>
<name>A0A0S7EC06_9FLAO</name>
<dbReference type="RefSeq" id="WP_006258374.1">
    <property type="nucleotide sequence ID" value="NZ_BCMQ01000015.1"/>
</dbReference>
<dbReference type="AlphaFoldDB" id="A0A0S7EC06"/>
<dbReference type="KEGG" id="mod:AS202_17255"/>
<dbReference type="PROSITE" id="PS51257">
    <property type="entry name" value="PROKAR_LIPOPROTEIN"/>
    <property type="match status" value="1"/>
</dbReference>
<evidence type="ECO:0000313" key="1">
    <source>
        <dbReference type="EMBL" id="ALU27785.1"/>
    </source>
</evidence>
<reference evidence="1 2" key="1">
    <citation type="journal article" date="2016" name="J. Zhejiang Univ. Sci. B">
        <title>Antibiotic resistance mechanisms of Myroides sp.</title>
        <authorList>
            <person name="Hu S."/>
            <person name="Yuan S."/>
            <person name="Qu H."/>
            <person name="Jiang T."/>
            <person name="Zhou Y."/>
            <person name="Wang M."/>
            <person name="Ming D."/>
        </authorList>
    </citation>
    <scope>NUCLEOTIDE SEQUENCE [LARGE SCALE GENOMIC DNA]</scope>
    <source>
        <strain evidence="1 2">PR63039</strain>
    </source>
</reference>
<gene>
    <name evidence="1" type="ORF">AS202_17255</name>
</gene>
<dbReference type="SUPFAM" id="SSF69322">
    <property type="entry name" value="Tricorn protease domain 2"/>
    <property type="match status" value="1"/>
</dbReference>
<evidence type="ECO:0000313" key="2">
    <source>
        <dbReference type="Proteomes" id="UP000069030"/>
    </source>
</evidence>